<accession>A0A0F9WAI1</accession>
<sequence>MKSPMRKENGVRRDHIDNWLIQYTFKRRYVINKPSEEFYRVFVLFLKIFFKLNE</sequence>
<gene>
    <name evidence="1" type="ORF">AAJ76_1680001746</name>
</gene>
<dbReference type="AlphaFoldDB" id="A0A0F9WAI1"/>
<dbReference type="VEuPathDB" id="MicrosporidiaDB:AAJ76_1680001746"/>
<protein>
    <submittedName>
        <fullName evidence="1">Uncharacterized protein</fullName>
    </submittedName>
</protein>
<dbReference type="EMBL" id="JPQZ01000168">
    <property type="protein sequence ID" value="KKO73935.1"/>
    <property type="molecule type" value="Genomic_DNA"/>
</dbReference>
<organism evidence="1 2">
    <name type="scientific">Vairimorpha ceranae</name>
    <dbReference type="NCBI Taxonomy" id="40302"/>
    <lineage>
        <taxon>Eukaryota</taxon>
        <taxon>Fungi</taxon>
        <taxon>Fungi incertae sedis</taxon>
        <taxon>Microsporidia</taxon>
        <taxon>Nosematidae</taxon>
        <taxon>Vairimorpha</taxon>
    </lineage>
</organism>
<proteinExistence type="predicted"/>
<dbReference type="RefSeq" id="XP_024329677.1">
    <property type="nucleotide sequence ID" value="XM_024474201.1"/>
</dbReference>
<evidence type="ECO:0000313" key="2">
    <source>
        <dbReference type="Proteomes" id="UP000034350"/>
    </source>
</evidence>
<reference evidence="1 2" key="1">
    <citation type="journal article" date="2015" name="Environ. Microbiol.">
        <title>Genome analyses suggest the presence of polyploidy and recent human-driven expansions in eight global populations of the honeybee pathogen Nosema ceranae.</title>
        <authorList>
            <person name="Pelin A."/>
            <person name="Selman M."/>
            <person name="Aris-Brosou S."/>
            <person name="Farinelli L."/>
            <person name="Corradi N."/>
        </authorList>
    </citation>
    <scope>NUCLEOTIDE SEQUENCE [LARGE SCALE GENOMIC DNA]</scope>
    <source>
        <strain evidence="1 2">PA08 1199</strain>
    </source>
</reference>
<dbReference type="GeneID" id="36319111"/>
<name>A0A0F9WAI1_9MICR</name>
<keyword evidence="2" id="KW-1185">Reference proteome</keyword>
<evidence type="ECO:0000313" key="1">
    <source>
        <dbReference type="EMBL" id="KKO73935.1"/>
    </source>
</evidence>
<dbReference type="Proteomes" id="UP000034350">
    <property type="component" value="Unassembled WGS sequence"/>
</dbReference>
<dbReference type="OrthoDB" id="2192972at2759"/>
<comment type="caution">
    <text evidence="1">The sequence shown here is derived from an EMBL/GenBank/DDBJ whole genome shotgun (WGS) entry which is preliminary data.</text>
</comment>